<comment type="caution">
    <text evidence="1">The sequence shown here is derived from an EMBL/GenBank/DDBJ whole genome shotgun (WGS) entry which is preliminary data.</text>
</comment>
<dbReference type="Gene3D" id="2.30.30.110">
    <property type="match status" value="1"/>
</dbReference>
<organism evidence="1 2">
    <name type="scientific">Halobium palmae</name>
    <dbReference type="NCBI Taxonomy" id="1776492"/>
    <lineage>
        <taxon>Archaea</taxon>
        <taxon>Methanobacteriati</taxon>
        <taxon>Methanobacteriota</taxon>
        <taxon>Stenosarchaea group</taxon>
        <taxon>Halobacteria</taxon>
        <taxon>Halobacteriales</taxon>
        <taxon>Haloferacaceae</taxon>
        <taxon>Halobium</taxon>
    </lineage>
</organism>
<dbReference type="Proteomes" id="UP001596328">
    <property type="component" value="Unassembled WGS sequence"/>
</dbReference>
<gene>
    <name evidence="1" type="ORF">ACFQE1_06455</name>
</gene>
<dbReference type="Pfam" id="PF02452">
    <property type="entry name" value="PemK_toxin"/>
    <property type="match status" value="1"/>
</dbReference>
<dbReference type="EMBL" id="JBHSWU010000087">
    <property type="protein sequence ID" value="MFC6724020.1"/>
    <property type="molecule type" value="Genomic_DNA"/>
</dbReference>
<proteinExistence type="predicted"/>
<sequence>MAHGRGDVVWSSDPFRDGSRGRPWLVVGTDDAPFGDEQIICLALTSKRWHEESVTIGPDGWKRGDAPVESSVMPWSVAVVDRADIEYVVGEVTDSIVRRSVDQLVTYVGGDDDTPVDEM</sequence>
<dbReference type="AlphaFoldDB" id="A0ABD5RX37"/>
<evidence type="ECO:0000313" key="1">
    <source>
        <dbReference type="EMBL" id="MFC6724020.1"/>
    </source>
</evidence>
<reference evidence="1 2" key="1">
    <citation type="journal article" date="2019" name="Int. J. Syst. Evol. Microbiol.">
        <title>The Global Catalogue of Microorganisms (GCM) 10K type strain sequencing project: providing services to taxonomists for standard genome sequencing and annotation.</title>
        <authorList>
            <consortium name="The Broad Institute Genomics Platform"/>
            <consortium name="The Broad Institute Genome Sequencing Center for Infectious Disease"/>
            <person name="Wu L."/>
            <person name="Ma J."/>
        </authorList>
    </citation>
    <scope>NUCLEOTIDE SEQUENCE [LARGE SCALE GENOMIC DNA]</scope>
    <source>
        <strain evidence="1 2">NBRC 111368</strain>
    </source>
</reference>
<evidence type="ECO:0000313" key="2">
    <source>
        <dbReference type="Proteomes" id="UP001596328"/>
    </source>
</evidence>
<keyword evidence="2" id="KW-1185">Reference proteome</keyword>
<name>A0ABD5RX37_9EURY</name>
<dbReference type="InterPro" id="IPR011067">
    <property type="entry name" value="Plasmid_toxin/cell-grow_inhib"/>
</dbReference>
<dbReference type="SUPFAM" id="SSF50118">
    <property type="entry name" value="Cell growth inhibitor/plasmid maintenance toxic component"/>
    <property type="match status" value="1"/>
</dbReference>
<protein>
    <submittedName>
        <fullName evidence="1">Type II toxin-antitoxin system PemK/MazF family toxin</fullName>
    </submittedName>
</protein>
<dbReference type="InterPro" id="IPR003477">
    <property type="entry name" value="PemK-like"/>
</dbReference>
<accession>A0ABD5RX37</accession>